<evidence type="ECO:0000259" key="12">
    <source>
        <dbReference type="PROSITE" id="PS52015"/>
    </source>
</evidence>
<feature type="compositionally biased region" description="Pro residues" evidence="11">
    <location>
        <begin position="65"/>
        <end position="77"/>
    </location>
</feature>
<reference evidence="13 14" key="1">
    <citation type="submission" date="2024-01" db="EMBL/GenBank/DDBJ databases">
        <title>Novel species of the genus Luteimonas isolated from rivers.</title>
        <authorList>
            <person name="Lu H."/>
        </authorList>
    </citation>
    <scope>NUCLEOTIDE SEQUENCE [LARGE SCALE GENOMIC DNA]</scope>
    <source>
        <strain evidence="13 14">FXH3W</strain>
    </source>
</reference>
<evidence type="ECO:0000256" key="10">
    <source>
        <dbReference type="RuleBase" id="RU362123"/>
    </source>
</evidence>
<keyword evidence="9 10" id="KW-0472">Membrane</keyword>
<sequence length="239" mass="25169">MQELEIRNYKRLDEKDDNAISWPRVAGITAAIAVHAAALLFMLAPMAPPPVAQADEDVTVVNIIKPPPPPPPPPPPEPIKEVIKLKEQPKITPKPQPTPPPPQPPVVFDDPSPMSTPAPPPAPPSAPVAPQPPRAPATPPKPSEKPRQAGIDPSSYGLNQPEYPRAELNSGIGGTVTILVTIDANGNVVSARVGKSSGNRNLDRAALDAAKRSKYNAGVNGDGQRVGATVSVDYEFAPE</sequence>
<evidence type="ECO:0000256" key="4">
    <source>
        <dbReference type="ARBA" id="ARBA00022475"/>
    </source>
</evidence>
<evidence type="ECO:0000256" key="5">
    <source>
        <dbReference type="ARBA" id="ARBA00022519"/>
    </source>
</evidence>
<comment type="caution">
    <text evidence="13">The sequence shown here is derived from an EMBL/GenBank/DDBJ whole genome shotgun (WGS) entry which is preliminary data.</text>
</comment>
<dbReference type="InterPro" id="IPR006260">
    <property type="entry name" value="TonB/TolA_C"/>
</dbReference>
<keyword evidence="8 10" id="KW-1133">Transmembrane helix</keyword>
<accession>A0ABU7UX45</accession>
<keyword evidence="14" id="KW-1185">Reference proteome</keyword>
<dbReference type="NCBIfam" id="TIGR01352">
    <property type="entry name" value="tonB_Cterm"/>
    <property type="match status" value="1"/>
</dbReference>
<dbReference type="PRINTS" id="PR01374">
    <property type="entry name" value="TONBPROTEIN"/>
</dbReference>
<dbReference type="InterPro" id="IPR003538">
    <property type="entry name" value="TonB"/>
</dbReference>
<evidence type="ECO:0000313" key="13">
    <source>
        <dbReference type="EMBL" id="MEF2155157.1"/>
    </source>
</evidence>
<keyword evidence="3 10" id="KW-0813">Transport</keyword>
<keyword evidence="7 10" id="KW-0653">Protein transport</keyword>
<dbReference type="PROSITE" id="PS52015">
    <property type="entry name" value="TONB_CTD"/>
    <property type="match status" value="1"/>
</dbReference>
<dbReference type="PANTHER" id="PTHR33446">
    <property type="entry name" value="PROTEIN TONB-RELATED"/>
    <property type="match status" value="1"/>
</dbReference>
<keyword evidence="4 10" id="KW-1003">Cell membrane</keyword>
<protein>
    <recommendedName>
        <fullName evidence="10">Protein TonB</fullName>
    </recommendedName>
</protein>
<evidence type="ECO:0000256" key="3">
    <source>
        <dbReference type="ARBA" id="ARBA00022448"/>
    </source>
</evidence>
<evidence type="ECO:0000256" key="6">
    <source>
        <dbReference type="ARBA" id="ARBA00022692"/>
    </source>
</evidence>
<comment type="subcellular location">
    <subcellularLocation>
        <location evidence="1 10">Cell inner membrane</location>
        <topology evidence="1 10">Single-pass membrane protein</topology>
        <orientation evidence="1 10">Periplasmic side</orientation>
    </subcellularLocation>
</comment>
<evidence type="ECO:0000256" key="1">
    <source>
        <dbReference type="ARBA" id="ARBA00004383"/>
    </source>
</evidence>
<comment type="similarity">
    <text evidence="2 10">Belongs to the TonB family.</text>
</comment>
<keyword evidence="10" id="KW-0735">Signal-anchor</keyword>
<keyword evidence="6 10" id="KW-0812">Transmembrane</keyword>
<dbReference type="InterPro" id="IPR037682">
    <property type="entry name" value="TonB_C"/>
</dbReference>
<dbReference type="InterPro" id="IPR051045">
    <property type="entry name" value="TonB-dependent_transducer"/>
</dbReference>
<keyword evidence="5 10" id="KW-0997">Cell inner membrane</keyword>
<dbReference type="Pfam" id="PF03544">
    <property type="entry name" value="TonB_C"/>
    <property type="match status" value="1"/>
</dbReference>
<dbReference type="EMBL" id="JAZHBO010000001">
    <property type="protein sequence ID" value="MEF2155157.1"/>
    <property type="molecule type" value="Genomic_DNA"/>
</dbReference>
<proteinExistence type="inferred from homology"/>
<dbReference type="SUPFAM" id="SSF74653">
    <property type="entry name" value="TolA/TonB C-terminal domain"/>
    <property type="match status" value="1"/>
</dbReference>
<evidence type="ECO:0000256" key="8">
    <source>
        <dbReference type="ARBA" id="ARBA00022989"/>
    </source>
</evidence>
<organism evidence="13 14">
    <name type="scientific">Aquilutibacter rugosus</name>
    <dbReference type="NCBI Taxonomy" id="3115820"/>
    <lineage>
        <taxon>Bacteria</taxon>
        <taxon>Pseudomonadati</taxon>
        <taxon>Pseudomonadota</taxon>
        <taxon>Gammaproteobacteria</taxon>
        <taxon>Lysobacterales</taxon>
        <taxon>Lysobacteraceae</taxon>
        <taxon>Aquilutibacter</taxon>
    </lineage>
</organism>
<feature type="region of interest" description="Disordered" evidence="11">
    <location>
        <begin position="62"/>
        <end position="162"/>
    </location>
</feature>
<feature type="compositionally biased region" description="Pro residues" evidence="11">
    <location>
        <begin position="114"/>
        <end position="141"/>
    </location>
</feature>
<dbReference type="Proteomes" id="UP001356170">
    <property type="component" value="Unassembled WGS sequence"/>
</dbReference>
<dbReference type="Gene3D" id="3.30.1150.10">
    <property type="match status" value="1"/>
</dbReference>
<dbReference type="RefSeq" id="WP_331689310.1">
    <property type="nucleotide sequence ID" value="NZ_JAZHBN010000003.1"/>
</dbReference>
<name>A0ABU7UX45_9GAMM</name>
<evidence type="ECO:0000256" key="7">
    <source>
        <dbReference type="ARBA" id="ARBA00022927"/>
    </source>
</evidence>
<evidence type="ECO:0000256" key="9">
    <source>
        <dbReference type="ARBA" id="ARBA00023136"/>
    </source>
</evidence>
<gene>
    <name evidence="13" type="ORF">V3390_02775</name>
</gene>
<comment type="function">
    <text evidence="10">Interacts with outer membrane receptor proteins that carry out high-affinity binding and energy dependent uptake into the periplasmic space of specific substrates. It could act to transduce energy from the cytoplasmic membrane to specific energy-requiring processes in the outer membrane, resulting in the release into the periplasm of ligands bound by these outer membrane proteins.</text>
</comment>
<feature type="compositionally biased region" description="Basic and acidic residues" evidence="11">
    <location>
        <begin position="78"/>
        <end position="89"/>
    </location>
</feature>
<dbReference type="PANTHER" id="PTHR33446:SF2">
    <property type="entry name" value="PROTEIN TONB"/>
    <property type="match status" value="1"/>
</dbReference>
<feature type="compositionally biased region" description="Pro residues" evidence="11">
    <location>
        <begin position="92"/>
        <end position="105"/>
    </location>
</feature>
<evidence type="ECO:0000313" key="14">
    <source>
        <dbReference type="Proteomes" id="UP001356170"/>
    </source>
</evidence>
<evidence type="ECO:0000256" key="2">
    <source>
        <dbReference type="ARBA" id="ARBA00006555"/>
    </source>
</evidence>
<feature type="transmembrane region" description="Helical" evidence="10">
    <location>
        <begin position="21"/>
        <end position="44"/>
    </location>
</feature>
<evidence type="ECO:0000256" key="11">
    <source>
        <dbReference type="SAM" id="MobiDB-lite"/>
    </source>
</evidence>
<feature type="domain" description="TonB C-terminal" evidence="12">
    <location>
        <begin position="148"/>
        <end position="239"/>
    </location>
</feature>